<reference evidence="1 2" key="1">
    <citation type="submission" date="2016-03" db="EMBL/GenBank/DDBJ databases">
        <title>Fine-scale spatial genetic structure of a fungal parasite of coffee scale insects.</title>
        <authorList>
            <person name="Jackson D."/>
            <person name="Zemenick K.A."/>
            <person name="Malloure B."/>
            <person name="Quandt C.A."/>
            <person name="James T.Y."/>
        </authorList>
    </citation>
    <scope>NUCLEOTIDE SEQUENCE [LARGE SCALE GENOMIC DNA]</scope>
    <source>
        <strain evidence="1 2">UM487</strain>
    </source>
</reference>
<organism evidence="1 2">
    <name type="scientific">Cordyceps confragosa</name>
    <name type="common">Lecanicillium lecanii</name>
    <dbReference type="NCBI Taxonomy" id="2714763"/>
    <lineage>
        <taxon>Eukaryota</taxon>
        <taxon>Fungi</taxon>
        <taxon>Dikarya</taxon>
        <taxon>Ascomycota</taxon>
        <taxon>Pezizomycotina</taxon>
        <taxon>Sordariomycetes</taxon>
        <taxon>Hypocreomycetidae</taxon>
        <taxon>Hypocreales</taxon>
        <taxon>Cordycipitaceae</taxon>
        <taxon>Akanthomyces</taxon>
    </lineage>
</organism>
<comment type="caution">
    <text evidence="1">The sequence shown here is derived from an EMBL/GenBank/DDBJ whole genome shotgun (WGS) entry which is preliminary data.</text>
</comment>
<evidence type="ECO:0000313" key="1">
    <source>
        <dbReference type="EMBL" id="OAQ99076.1"/>
    </source>
</evidence>
<dbReference type="Gene3D" id="3.90.180.10">
    <property type="entry name" value="Medium-chain alcohol dehydrogenases, catalytic domain"/>
    <property type="match status" value="1"/>
</dbReference>
<dbReference type="Proteomes" id="UP000243081">
    <property type="component" value="Unassembled WGS sequence"/>
</dbReference>
<feature type="non-terminal residue" evidence="1">
    <location>
        <position position="76"/>
    </location>
</feature>
<dbReference type="OrthoDB" id="3509362at2759"/>
<dbReference type="SUPFAM" id="SSF50129">
    <property type="entry name" value="GroES-like"/>
    <property type="match status" value="1"/>
</dbReference>
<keyword evidence="2" id="KW-1185">Reference proteome</keyword>
<protein>
    <submittedName>
        <fullName evidence="1">Uncharacterized protein</fullName>
    </submittedName>
</protein>
<evidence type="ECO:0000313" key="2">
    <source>
        <dbReference type="Proteomes" id="UP000243081"/>
    </source>
</evidence>
<name>A0A179I8R7_CORDF</name>
<accession>A0A179I8R7</accession>
<dbReference type="EMBL" id="LUKN01002441">
    <property type="protein sequence ID" value="OAQ99076.1"/>
    <property type="molecule type" value="Genomic_DNA"/>
</dbReference>
<dbReference type="InterPro" id="IPR011032">
    <property type="entry name" value="GroES-like_sf"/>
</dbReference>
<sequence>MPIPTSIQKSGAAAVTPPEGIRRNWVHVTAPKNKQWTTAMNGVDKLKLAEADLPTPNDGEVLVKIHAVSINYRDIE</sequence>
<gene>
    <name evidence="1" type="ORF">LLEC1_06405</name>
</gene>
<dbReference type="AlphaFoldDB" id="A0A179I8R7"/>
<proteinExistence type="predicted"/>